<proteinExistence type="predicted"/>
<dbReference type="InterPro" id="IPR018973">
    <property type="entry name" value="MZB"/>
</dbReference>
<comment type="caution">
    <text evidence="2">The sequence shown here is derived from an EMBL/GenBank/DDBJ whole genome shotgun (WGS) entry which is preliminary data.</text>
</comment>
<dbReference type="InterPro" id="IPR047721">
    <property type="entry name" value="DrmB"/>
</dbReference>
<dbReference type="NCBIfam" id="NF038324">
    <property type="entry name" value="DrmB_fam"/>
    <property type="match status" value="1"/>
</dbReference>
<name>A0ABQ3UTZ1_9CHLR</name>
<sequence>MKTNEKYHVGDIRPSQLLQTYGVGALIALPNLSALIMGLDDWDINNSQEITEERLLHAIQSALGPQVKRLLTPPASEVEPGNPFDYAARIGVPVAAFPRWLVCPRCHLLAPVESGYFQLKVNRYQPEQTRYIHVNCQHQPSVLPSRFMIACESGHLDDFPWMHFLHGDKHCNAMLRMLELGVSGEPSDILIVCDTCGAKRPMSDALSNDEKQKYRPTCTGRRPHLRDKEKACSNEARSILLAASNTWFPLIFSTLSLPSTPDLLGQRVESKWPILQEVQSAENIAMLRRMRLLGDLSEYSDDEIWNRVELKQATGKAEETVRPADLKVPEWETLSHPEQAPKSADFEVTPVALPDGYEHYLEQVVLVERLREVRALTGFTRIESLNDYAEEDNLPTDHIMPLVRKRTTWVPASEVRGEGLFIQFREDTIQEWLQNFDVKRHSASFFDAHRRWRRARRIENPEANYPGIRYVLLHTFAHALIRQLTLESGYTAASIRERIYALPPEHENGPMAGILLYTAASDSEGTLGGLVSLGKRIGYHIDGAREEMQRCASDPLCAEHTHFDDNKLHGAACHACMFLPETSCERGNKYLDRSVFVPTVDRSNLAFFPVI</sequence>
<protein>
    <recommendedName>
        <fullName evidence="1">MrfA-like Zn-binding domain-containing protein</fullName>
    </recommendedName>
</protein>
<dbReference type="Proteomes" id="UP000654345">
    <property type="component" value="Unassembled WGS sequence"/>
</dbReference>
<reference evidence="2 3" key="1">
    <citation type="journal article" date="2021" name="Int. J. Syst. Evol. Microbiol.">
        <title>Reticulibacter mediterranei gen. nov., sp. nov., within the new family Reticulibacteraceae fam. nov., and Ktedonospora formicarum gen. nov., sp. nov., Ktedonobacter robiniae sp. nov., Dictyobacter formicarum sp. nov. and Dictyobacter arantiisoli sp. nov., belonging to the class Ktedonobacteria.</title>
        <authorList>
            <person name="Yabe S."/>
            <person name="Zheng Y."/>
            <person name="Wang C.M."/>
            <person name="Sakai Y."/>
            <person name="Abe K."/>
            <person name="Yokota A."/>
            <person name="Donadio S."/>
            <person name="Cavaletti L."/>
            <person name="Monciardini P."/>
        </authorList>
    </citation>
    <scope>NUCLEOTIDE SEQUENCE [LARGE SCALE GENOMIC DNA]</scope>
    <source>
        <strain evidence="2 3">SOSP1-30</strain>
    </source>
</reference>
<organism evidence="2 3">
    <name type="scientific">Ktedonobacter robiniae</name>
    <dbReference type="NCBI Taxonomy" id="2778365"/>
    <lineage>
        <taxon>Bacteria</taxon>
        <taxon>Bacillati</taxon>
        <taxon>Chloroflexota</taxon>
        <taxon>Ktedonobacteria</taxon>
        <taxon>Ktedonobacterales</taxon>
        <taxon>Ktedonobacteraceae</taxon>
        <taxon>Ktedonobacter</taxon>
    </lineage>
</organism>
<keyword evidence="3" id="KW-1185">Reference proteome</keyword>
<evidence type="ECO:0000313" key="2">
    <source>
        <dbReference type="EMBL" id="GHO56057.1"/>
    </source>
</evidence>
<feature type="domain" description="MrfA-like Zn-binding" evidence="1">
    <location>
        <begin position="476"/>
        <end position="577"/>
    </location>
</feature>
<dbReference type="EMBL" id="BNJG01000002">
    <property type="protein sequence ID" value="GHO56057.1"/>
    <property type="molecule type" value="Genomic_DNA"/>
</dbReference>
<dbReference type="RefSeq" id="WP_201372639.1">
    <property type="nucleotide sequence ID" value="NZ_BNJG01000002.1"/>
</dbReference>
<accession>A0ABQ3UTZ1</accession>
<evidence type="ECO:0000259" key="1">
    <source>
        <dbReference type="Pfam" id="PF09369"/>
    </source>
</evidence>
<dbReference type="Pfam" id="PF09369">
    <property type="entry name" value="MZB"/>
    <property type="match status" value="1"/>
</dbReference>
<gene>
    <name evidence="2" type="ORF">KSB_45320</name>
</gene>
<evidence type="ECO:0000313" key="3">
    <source>
        <dbReference type="Proteomes" id="UP000654345"/>
    </source>
</evidence>